<feature type="signal peptide" evidence="1">
    <location>
        <begin position="1"/>
        <end position="24"/>
    </location>
</feature>
<evidence type="ECO:0000313" key="3">
    <source>
        <dbReference type="Proteomes" id="UP000271678"/>
    </source>
</evidence>
<keyword evidence="3" id="KW-1185">Reference proteome</keyword>
<name>A0A3M9MIW1_9MICO</name>
<dbReference type="Proteomes" id="UP000271678">
    <property type="component" value="Unassembled WGS sequence"/>
</dbReference>
<dbReference type="EMBL" id="RJJQ01000002">
    <property type="protein sequence ID" value="RNI24773.1"/>
    <property type="molecule type" value="Genomic_DNA"/>
</dbReference>
<proteinExistence type="predicted"/>
<protein>
    <recommendedName>
        <fullName evidence="4">Secreted protein</fullName>
    </recommendedName>
</protein>
<comment type="caution">
    <text evidence="2">The sequence shown here is derived from an EMBL/GenBank/DDBJ whole genome shotgun (WGS) entry which is preliminary data.</text>
</comment>
<evidence type="ECO:0000256" key="1">
    <source>
        <dbReference type="SAM" id="SignalP"/>
    </source>
</evidence>
<feature type="chain" id="PRO_5018318158" description="Secreted protein" evidence="1">
    <location>
        <begin position="25"/>
        <end position="94"/>
    </location>
</feature>
<organism evidence="2 3">
    <name type="scientific">Flexivirga caeni</name>
    <dbReference type="NCBI Taxonomy" id="2294115"/>
    <lineage>
        <taxon>Bacteria</taxon>
        <taxon>Bacillati</taxon>
        <taxon>Actinomycetota</taxon>
        <taxon>Actinomycetes</taxon>
        <taxon>Micrococcales</taxon>
        <taxon>Dermacoccaceae</taxon>
        <taxon>Flexivirga</taxon>
    </lineage>
</organism>
<reference evidence="2 3" key="1">
    <citation type="submission" date="2018-11" db="EMBL/GenBank/DDBJ databases">
        <title>Draft genome of Simplicispira Flexivirga sp. BO-16.</title>
        <authorList>
            <person name="Im W.T."/>
        </authorList>
    </citation>
    <scope>NUCLEOTIDE SEQUENCE [LARGE SCALE GENOMIC DNA]</scope>
    <source>
        <strain evidence="2 3">BO-16</strain>
    </source>
</reference>
<sequence>MNKATTAALAAAFFLASGSVLVDADELEDVDMLELDDKTAGVDVLDDCALPPLLEQPAVAAMATAAATPTSDRPLRMFKLVPVMSLSSFMAPVS</sequence>
<gene>
    <name evidence="2" type="ORF">EFY87_03525</name>
</gene>
<evidence type="ECO:0008006" key="4">
    <source>
        <dbReference type="Google" id="ProtNLM"/>
    </source>
</evidence>
<evidence type="ECO:0000313" key="2">
    <source>
        <dbReference type="EMBL" id="RNI24773.1"/>
    </source>
</evidence>
<keyword evidence="1" id="KW-0732">Signal</keyword>
<accession>A0A3M9MIW1</accession>
<dbReference type="AlphaFoldDB" id="A0A3M9MIW1"/>